<dbReference type="InterPro" id="IPR027417">
    <property type="entry name" value="P-loop_NTPase"/>
</dbReference>
<evidence type="ECO:0000259" key="2">
    <source>
        <dbReference type="Pfam" id="PF00005"/>
    </source>
</evidence>
<accession>A0A3P8DHK7</accession>
<evidence type="ECO:0000256" key="1">
    <source>
        <dbReference type="ARBA" id="ARBA00022737"/>
    </source>
</evidence>
<dbReference type="Gene3D" id="3.40.50.300">
    <property type="entry name" value="P-loop containing nucleotide triphosphate hydrolases"/>
    <property type="match status" value="1"/>
</dbReference>
<name>A0A3P8DHK7_9TREM</name>
<keyword evidence="1" id="KW-0677">Repeat</keyword>
<dbReference type="GO" id="GO:0005524">
    <property type="term" value="F:ATP binding"/>
    <property type="evidence" value="ECO:0007669"/>
    <property type="project" value="InterPro"/>
</dbReference>
<dbReference type="PANTHER" id="PTHR19211">
    <property type="entry name" value="ATP-BINDING TRANSPORT PROTEIN-RELATED"/>
    <property type="match status" value="1"/>
</dbReference>
<dbReference type="Pfam" id="PF00005">
    <property type="entry name" value="ABC_tran"/>
    <property type="match status" value="1"/>
</dbReference>
<dbReference type="GO" id="GO:0016887">
    <property type="term" value="F:ATP hydrolysis activity"/>
    <property type="evidence" value="ECO:0007669"/>
    <property type="project" value="InterPro"/>
</dbReference>
<dbReference type="InterPro" id="IPR050611">
    <property type="entry name" value="ABCF"/>
</dbReference>
<dbReference type="PANTHER" id="PTHR19211:SF117">
    <property type="entry name" value="ATP-BINDING CASSETTE SUB-FAMILY F MEMBER 3"/>
    <property type="match status" value="1"/>
</dbReference>
<sequence>MIFVNCFLTQVGENGAGKTTLLRLLLGDLEPTSGLRHAHRSLRIGYFSQHHVDQLDLKLSSLEFLMRKFPNQTEQVYRSQLANFNITEMLALQPIGSLSGGQKSRVAFVAMCMSK</sequence>
<dbReference type="SUPFAM" id="SSF52540">
    <property type="entry name" value="P-loop containing nucleoside triphosphate hydrolases"/>
    <property type="match status" value="1"/>
</dbReference>
<reference evidence="3 4" key="1">
    <citation type="submission" date="2018-11" db="EMBL/GenBank/DDBJ databases">
        <authorList>
            <consortium name="Pathogen Informatics"/>
        </authorList>
    </citation>
    <scope>NUCLEOTIDE SEQUENCE [LARGE SCALE GENOMIC DNA]</scope>
    <source>
        <strain>Denwood</strain>
        <strain evidence="4">Zambia</strain>
    </source>
</reference>
<dbReference type="AlphaFoldDB" id="A0A3P8DHK7"/>
<organism evidence="3 4">
    <name type="scientific">Schistosoma mattheei</name>
    <dbReference type="NCBI Taxonomy" id="31246"/>
    <lineage>
        <taxon>Eukaryota</taxon>
        <taxon>Metazoa</taxon>
        <taxon>Spiralia</taxon>
        <taxon>Lophotrochozoa</taxon>
        <taxon>Platyhelminthes</taxon>
        <taxon>Trematoda</taxon>
        <taxon>Digenea</taxon>
        <taxon>Strigeidida</taxon>
        <taxon>Schistosomatoidea</taxon>
        <taxon>Schistosomatidae</taxon>
        <taxon>Schistosoma</taxon>
    </lineage>
</organism>
<dbReference type="Proteomes" id="UP000269396">
    <property type="component" value="Unassembled WGS sequence"/>
</dbReference>
<evidence type="ECO:0000313" key="4">
    <source>
        <dbReference type="Proteomes" id="UP000269396"/>
    </source>
</evidence>
<dbReference type="InterPro" id="IPR003439">
    <property type="entry name" value="ABC_transporter-like_ATP-bd"/>
</dbReference>
<feature type="domain" description="ABC transporter" evidence="2">
    <location>
        <begin position="11"/>
        <end position="114"/>
    </location>
</feature>
<protein>
    <recommendedName>
        <fullName evidence="2">ABC transporter domain-containing protein</fullName>
    </recommendedName>
</protein>
<proteinExistence type="predicted"/>
<dbReference type="EMBL" id="UZAL01006271">
    <property type="protein sequence ID" value="VDO95535.1"/>
    <property type="molecule type" value="Genomic_DNA"/>
</dbReference>
<keyword evidence="4" id="KW-1185">Reference proteome</keyword>
<gene>
    <name evidence="3" type="ORF">SMTD_LOCUS3448</name>
</gene>
<evidence type="ECO:0000313" key="3">
    <source>
        <dbReference type="EMBL" id="VDO95535.1"/>
    </source>
</evidence>